<dbReference type="AlphaFoldDB" id="A0A7C0U5M8"/>
<organism evidence="2">
    <name type="scientific">Thermosulfidibacter takaii</name>
    <dbReference type="NCBI Taxonomy" id="412593"/>
    <lineage>
        <taxon>Bacteria</taxon>
        <taxon>Pseudomonadati</taxon>
        <taxon>Thermosulfidibacterota</taxon>
        <taxon>Thermosulfidibacteria</taxon>
        <taxon>Thermosulfidibacterales</taxon>
        <taxon>Thermosulfidibacteraceae</taxon>
    </lineage>
</organism>
<name>A0A7C0U5M8_9BACT</name>
<dbReference type="EMBL" id="DQWS01000057">
    <property type="protein sequence ID" value="HDD52732.1"/>
    <property type="molecule type" value="Genomic_DNA"/>
</dbReference>
<gene>
    <name evidence="2" type="ORF">ENF32_01520</name>
</gene>
<dbReference type="InterPro" id="IPR002782">
    <property type="entry name" value="Mut7-C_RNAse_dom"/>
</dbReference>
<dbReference type="Proteomes" id="UP000885690">
    <property type="component" value="Unassembled WGS sequence"/>
</dbReference>
<evidence type="ECO:0000259" key="1">
    <source>
        <dbReference type="Pfam" id="PF01927"/>
    </source>
</evidence>
<reference evidence="2" key="1">
    <citation type="journal article" date="2020" name="mSystems">
        <title>Genome- and Community-Level Interaction Insights into Carbon Utilization and Element Cycling Functions of Hydrothermarchaeota in Hydrothermal Sediment.</title>
        <authorList>
            <person name="Zhou Z."/>
            <person name="Liu Y."/>
            <person name="Xu W."/>
            <person name="Pan J."/>
            <person name="Luo Z.H."/>
            <person name="Li M."/>
        </authorList>
    </citation>
    <scope>NUCLEOTIDE SEQUENCE [LARGE SCALE GENOMIC DNA]</scope>
    <source>
        <strain evidence="2">HyVt-115</strain>
    </source>
</reference>
<sequence length="175" mass="20422">MGRDFHRVPLLEEETEVGEVAFVADVMLGRLTRWLRILGYDILYFHKAPDEFLIYVTLESGRILMTRDRRLAAEPILAPNKSFLVESTRLPQQLKEVLSRFPVRGRPRCADCNGLLVEVDRERVKDLVPDYVYLTSPHFWRCPSCGKVLWEGTHKRNMLHFLGFNPWRYGEGSSE</sequence>
<feature type="domain" description="Mut7-C RNAse" evidence="1">
    <location>
        <begin position="22"/>
        <end position="160"/>
    </location>
</feature>
<dbReference type="PANTHER" id="PTHR39081">
    <property type="entry name" value="MUT7-C DOMAIN-CONTAINING PROTEIN"/>
    <property type="match status" value="1"/>
</dbReference>
<evidence type="ECO:0000313" key="2">
    <source>
        <dbReference type="EMBL" id="HDD52732.1"/>
    </source>
</evidence>
<dbReference type="Pfam" id="PF01927">
    <property type="entry name" value="Mut7-C"/>
    <property type="match status" value="1"/>
</dbReference>
<accession>A0A7C0U5M8</accession>
<comment type="caution">
    <text evidence="2">The sequence shown here is derived from an EMBL/GenBank/DDBJ whole genome shotgun (WGS) entry which is preliminary data.</text>
</comment>
<proteinExistence type="predicted"/>
<dbReference type="PANTHER" id="PTHR39081:SF1">
    <property type="entry name" value="MUT7-C RNASE DOMAIN-CONTAINING PROTEIN"/>
    <property type="match status" value="1"/>
</dbReference>
<protein>
    <recommendedName>
        <fullName evidence="1">Mut7-C RNAse domain-containing protein</fullName>
    </recommendedName>
</protein>